<reference evidence="4" key="1">
    <citation type="journal article" date="2020" name="Stud. Mycol.">
        <title>101 Dothideomycetes genomes: a test case for predicting lifestyles and emergence of pathogens.</title>
        <authorList>
            <person name="Haridas S."/>
            <person name="Albert R."/>
            <person name="Binder M."/>
            <person name="Bloem J."/>
            <person name="Labutti K."/>
            <person name="Salamov A."/>
            <person name="Andreopoulos B."/>
            <person name="Baker S."/>
            <person name="Barry K."/>
            <person name="Bills G."/>
            <person name="Bluhm B."/>
            <person name="Cannon C."/>
            <person name="Castanera R."/>
            <person name="Culley D."/>
            <person name="Daum C."/>
            <person name="Ezra D."/>
            <person name="Gonzalez J."/>
            <person name="Henrissat B."/>
            <person name="Kuo A."/>
            <person name="Liang C."/>
            <person name="Lipzen A."/>
            <person name="Lutzoni F."/>
            <person name="Magnuson J."/>
            <person name="Mondo S."/>
            <person name="Nolan M."/>
            <person name="Ohm R."/>
            <person name="Pangilinan J."/>
            <person name="Park H.-J."/>
            <person name="Ramirez L."/>
            <person name="Alfaro M."/>
            <person name="Sun H."/>
            <person name="Tritt A."/>
            <person name="Yoshinaga Y."/>
            <person name="Zwiers L.-H."/>
            <person name="Turgeon B."/>
            <person name="Goodwin S."/>
            <person name="Spatafora J."/>
            <person name="Crous P."/>
            <person name="Grigoriev I."/>
        </authorList>
    </citation>
    <scope>NUCLEOTIDE SEQUENCE</scope>
    <source>
        <strain evidence="4">CBS 113818</strain>
    </source>
</reference>
<dbReference type="Proteomes" id="UP000799424">
    <property type="component" value="Unassembled WGS sequence"/>
</dbReference>
<feature type="region of interest" description="Disordered" evidence="2">
    <location>
        <begin position="145"/>
        <end position="169"/>
    </location>
</feature>
<organism evidence="4 5">
    <name type="scientific">Ophiobolus disseminans</name>
    <dbReference type="NCBI Taxonomy" id="1469910"/>
    <lineage>
        <taxon>Eukaryota</taxon>
        <taxon>Fungi</taxon>
        <taxon>Dikarya</taxon>
        <taxon>Ascomycota</taxon>
        <taxon>Pezizomycotina</taxon>
        <taxon>Dothideomycetes</taxon>
        <taxon>Pleosporomycetidae</taxon>
        <taxon>Pleosporales</taxon>
        <taxon>Pleosporineae</taxon>
        <taxon>Phaeosphaeriaceae</taxon>
        <taxon>Ophiobolus</taxon>
    </lineage>
</organism>
<evidence type="ECO:0000259" key="3">
    <source>
        <dbReference type="PROSITE" id="PS50263"/>
    </source>
</evidence>
<proteinExistence type="predicted"/>
<dbReference type="PROSITE" id="PS50263">
    <property type="entry name" value="CN_HYDROLASE"/>
    <property type="match status" value="1"/>
</dbReference>
<sequence>MATVTIGRSYFEALLRRAEFHTSSQDVDFGPNLFNNVTISKAEHEYLLQAEQDFTLLKSALFRGGLTNETLDTLLEGENGVTASNASHYDYHTNKAHPQAGTSFSSANHSFHNEASPVSDDTAIGRSLHSHAQPRSGFQRMASYEQPGSSIDTPTKGSDDKDAQRVPLHDQRTVHITNLSDRTTHKDLAGIIRGGRLLDIFLRNDRSATVSFVEGAAEFLAYAKRNDIYLHTKRLEFRWAERQFHVPGHVSNKIAGGATRNLVVRGVGGKLTADQITDHLDHIHNLVVVDINFRNGDAYISTNSIHNALFGRTCMMSRTAYKGLRIDYYPDECATPLPRPAVKAYATRSSEPLKPKPITNAYALLDMGSDNESESGSESYITEGVRVDEHSWRTATAGSTVTSFAKLNMAPIVKVAVIQLYPKPMQLEHNFNKAANYIRSAAAQGAELAVLPEYHLTNWLPKDPAFIGLCDQWEIYLRKYRDLAKECGICIVPGTIVESHRDATTEADKLLNVCYFIDHLGNIAGKYVKKNLWGPERDHLTGSGRDVHEVFDTPIGKVGLLICWDLAFPEAFRELIANGAKIIIIPTFWTLKDCNEAGLKLNPSAESLFLDSMLTARAFENTCAIVFANAGGPPGRGYAGLSQVTVPFVGALTKLGGGAEGMAVVDIDMQILEDAEENYKVRSDLASEGWHYDYRHLKQPKTKGML</sequence>
<dbReference type="Pfam" id="PF00795">
    <property type="entry name" value="CN_hydrolase"/>
    <property type="match status" value="1"/>
</dbReference>
<evidence type="ECO:0000313" key="5">
    <source>
        <dbReference type="Proteomes" id="UP000799424"/>
    </source>
</evidence>
<evidence type="ECO:0000256" key="2">
    <source>
        <dbReference type="SAM" id="MobiDB-lite"/>
    </source>
</evidence>
<dbReference type="InterPro" id="IPR035979">
    <property type="entry name" value="RBD_domain_sf"/>
</dbReference>
<dbReference type="PANTHER" id="PTHR43674">
    <property type="entry name" value="NITRILASE C965.09-RELATED"/>
    <property type="match status" value="1"/>
</dbReference>
<dbReference type="InterPro" id="IPR003010">
    <property type="entry name" value="C-N_Hydrolase"/>
</dbReference>
<dbReference type="AlphaFoldDB" id="A0A6A7A5D8"/>
<evidence type="ECO:0000256" key="1">
    <source>
        <dbReference type="ARBA" id="ARBA00022801"/>
    </source>
</evidence>
<feature type="compositionally biased region" description="Polar residues" evidence="2">
    <location>
        <begin position="146"/>
        <end position="156"/>
    </location>
</feature>
<evidence type="ECO:0000313" key="4">
    <source>
        <dbReference type="EMBL" id="KAF2828511.1"/>
    </source>
</evidence>
<protein>
    <submittedName>
        <fullName evidence="4">Carbon-nitrogen hydrolase</fullName>
    </submittedName>
</protein>
<keyword evidence="5" id="KW-1185">Reference proteome</keyword>
<feature type="region of interest" description="Disordered" evidence="2">
    <location>
        <begin position="91"/>
        <end position="122"/>
    </location>
</feature>
<dbReference type="Gene3D" id="3.60.110.10">
    <property type="entry name" value="Carbon-nitrogen hydrolase"/>
    <property type="match status" value="1"/>
</dbReference>
<dbReference type="PANTHER" id="PTHR43674:SF16">
    <property type="entry name" value="CARBON-NITROGEN FAMILY, PUTATIVE (AFU_ORTHOLOGUE AFUA_5G02350)-RELATED"/>
    <property type="match status" value="1"/>
</dbReference>
<dbReference type="GO" id="GO:0016811">
    <property type="term" value="F:hydrolase activity, acting on carbon-nitrogen (but not peptide) bonds, in linear amides"/>
    <property type="evidence" value="ECO:0007669"/>
    <property type="project" value="TreeGrafter"/>
</dbReference>
<dbReference type="InterPro" id="IPR036526">
    <property type="entry name" value="C-N_Hydrolase_sf"/>
</dbReference>
<dbReference type="InterPro" id="IPR050345">
    <property type="entry name" value="Aliph_Amidase/BUP"/>
</dbReference>
<name>A0A6A7A5D8_9PLEO</name>
<dbReference type="SUPFAM" id="SSF54928">
    <property type="entry name" value="RNA-binding domain, RBD"/>
    <property type="match status" value="1"/>
</dbReference>
<dbReference type="CDD" id="cd12261">
    <property type="entry name" value="RRM1_3_MRN1"/>
    <property type="match status" value="1"/>
</dbReference>
<dbReference type="OrthoDB" id="412018at2759"/>
<feature type="domain" description="CN hydrolase" evidence="3">
    <location>
        <begin position="413"/>
        <end position="669"/>
    </location>
</feature>
<dbReference type="EMBL" id="MU006222">
    <property type="protein sequence ID" value="KAF2828511.1"/>
    <property type="molecule type" value="Genomic_DNA"/>
</dbReference>
<accession>A0A6A7A5D8</accession>
<feature type="compositionally biased region" description="Basic and acidic residues" evidence="2">
    <location>
        <begin position="157"/>
        <end position="169"/>
    </location>
</feature>
<keyword evidence="1 4" id="KW-0378">Hydrolase</keyword>
<feature type="compositionally biased region" description="Polar residues" evidence="2">
    <location>
        <begin position="100"/>
        <end position="110"/>
    </location>
</feature>
<dbReference type="SUPFAM" id="SSF56317">
    <property type="entry name" value="Carbon-nitrogen hydrolase"/>
    <property type="match status" value="1"/>
</dbReference>
<dbReference type="CDD" id="cd07197">
    <property type="entry name" value="nitrilase"/>
    <property type="match status" value="1"/>
</dbReference>
<dbReference type="GO" id="GO:0003676">
    <property type="term" value="F:nucleic acid binding"/>
    <property type="evidence" value="ECO:0007669"/>
    <property type="project" value="InterPro"/>
</dbReference>
<gene>
    <name evidence="4" type="ORF">CC86DRAFT_444708</name>
</gene>